<dbReference type="STRING" id="927665.HMPREF1535_01493"/>
<dbReference type="AlphaFoldDB" id="A0A0F5JG87"/>
<protein>
    <submittedName>
        <fullName evidence="1">Uncharacterized protein</fullName>
    </submittedName>
</protein>
<dbReference type="Proteomes" id="UP000033047">
    <property type="component" value="Unassembled WGS sequence"/>
</dbReference>
<organism evidence="1 2">
    <name type="scientific">Parabacteroides goldsteinii DSM 19448 = WAL 12034</name>
    <dbReference type="NCBI Taxonomy" id="927665"/>
    <lineage>
        <taxon>Bacteria</taxon>
        <taxon>Pseudomonadati</taxon>
        <taxon>Bacteroidota</taxon>
        <taxon>Bacteroidia</taxon>
        <taxon>Bacteroidales</taxon>
        <taxon>Tannerellaceae</taxon>
        <taxon>Parabacteroides</taxon>
    </lineage>
</organism>
<evidence type="ECO:0000313" key="2">
    <source>
        <dbReference type="Proteomes" id="UP000033047"/>
    </source>
</evidence>
<reference evidence="1 2" key="1">
    <citation type="submission" date="2013-04" db="EMBL/GenBank/DDBJ databases">
        <title>The Genome Sequence of Parabacteroides goldsteinii DSM 19448.</title>
        <authorList>
            <consortium name="The Broad Institute Genomics Platform"/>
            <person name="Earl A."/>
            <person name="Ward D."/>
            <person name="Feldgarden M."/>
            <person name="Gevers D."/>
            <person name="Martens E."/>
            <person name="Sakamoto M."/>
            <person name="Benno Y."/>
            <person name="Song Y."/>
            <person name="Liu C."/>
            <person name="Lee J."/>
            <person name="Bolanos M."/>
            <person name="Vaisanen M.L."/>
            <person name="Finegold S.M."/>
            <person name="Walker B."/>
            <person name="Young S."/>
            <person name="Zeng Q."/>
            <person name="Gargeya S."/>
            <person name="Fitzgerald M."/>
            <person name="Haas B."/>
            <person name="Abouelleil A."/>
            <person name="Allen A.W."/>
            <person name="Alvarado L."/>
            <person name="Arachchi H.M."/>
            <person name="Berlin A.M."/>
            <person name="Chapman S.B."/>
            <person name="Gainer-Dewar J."/>
            <person name="Goldberg J."/>
            <person name="Griggs A."/>
            <person name="Gujja S."/>
            <person name="Hansen M."/>
            <person name="Howarth C."/>
            <person name="Imamovic A."/>
            <person name="Ireland A."/>
            <person name="Larimer J."/>
            <person name="McCowan C."/>
            <person name="Murphy C."/>
            <person name="Pearson M."/>
            <person name="Poon T.W."/>
            <person name="Priest M."/>
            <person name="Roberts A."/>
            <person name="Saif S."/>
            <person name="Shea T."/>
            <person name="Sisk P."/>
            <person name="Sykes S."/>
            <person name="Wortman J."/>
            <person name="Nusbaum C."/>
            <person name="Birren B."/>
        </authorList>
    </citation>
    <scope>NUCLEOTIDE SEQUENCE [LARGE SCALE GENOMIC DNA]</scope>
    <source>
        <strain evidence="1 2">DSM 19448</strain>
    </source>
</reference>
<sequence length="30" mass="3119">MERKSAGSMNDNRAGILICKSPGSLIGKSP</sequence>
<proteinExistence type="predicted"/>
<dbReference type="PATRIC" id="fig|927665.4.peg.1526"/>
<evidence type="ECO:0000313" key="1">
    <source>
        <dbReference type="EMBL" id="KKB56841.1"/>
    </source>
</evidence>
<gene>
    <name evidence="1" type="ORF">HMPREF1535_01493</name>
</gene>
<name>A0A0F5JG87_9BACT</name>
<comment type="caution">
    <text evidence="1">The sequence shown here is derived from an EMBL/GenBank/DDBJ whole genome shotgun (WGS) entry which is preliminary data.</text>
</comment>
<accession>A0A0F5JG87</accession>
<dbReference type="HOGENOM" id="CLU_3404716_0_0_10"/>
<dbReference type="EMBL" id="AQHV01000010">
    <property type="protein sequence ID" value="KKB56841.1"/>
    <property type="molecule type" value="Genomic_DNA"/>
</dbReference>